<organism evidence="1">
    <name type="scientific">marine metagenome</name>
    <dbReference type="NCBI Taxonomy" id="408172"/>
    <lineage>
        <taxon>unclassified sequences</taxon>
        <taxon>metagenomes</taxon>
        <taxon>ecological metagenomes</taxon>
    </lineage>
</organism>
<reference evidence="1" key="1">
    <citation type="submission" date="2018-05" db="EMBL/GenBank/DDBJ databases">
        <authorList>
            <person name="Lanie J.A."/>
            <person name="Ng W.-L."/>
            <person name="Kazmierczak K.M."/>
            <person name="Andrzejewski T.M."/>
            <person name="Davidsen T.M."/>
            <person name="Wayne K.J."/>
            <person name="Tettelin H."/>
            <person name="Glass J.I."/>
            <person name="Rusch D."/>
            <person name="Podicherti R."/>
            <person name="Tsui H.-C.T."/>
            <person name="Winkler M.E."/>
        </authorList>
    </citation>
    <scope>NUCLEOTIDE SEQUENCE</scope>
</reference>
<feature type="non-terminal residue" evidence="1">
    <location>
        <position position="387"/>
    </location>
</feature>
<protein>
    <submittedName>
        <fullName evidence="1">Uncharacterized protein</fullName>
    </submittedName>
</protein>
<accession>A0A382M156</accession>
<evidence type="ECO:0000313" key="1">
    <source>
        <dbReference type="EMBL" id="SVC42378.1"/>
    </source>
</evidence>
<name>A0A382M156_9ZZZZ</name>
<proteinExistence type="predicted"/>
<gene>
    <name evidence="1" type="ORF">METZ01_LOCUS295232</name>
</gene>
<dbReference type="EMBL" id="UINC01090434">
    <property type="protein sequence ID" value="SVC42378.1"/>
    <property type="molecule type" value="Genomic_DNA"/>
</dbReference>
<sequence length="387" mass="45090">MRNLRDENDELLRMRIPRKDLFEFQSEVFRSLPYKELHHESWFQDRVISFINKSIVDGEVTVPSSSSRMLFLIQAVNLSMQQINCSSSTLIVNRRPWFDVYKNYATNYGIKLVETYKPFRQVFNKLELNAFIRIFPTLYILLKNIKYKKLGSSKLNDLPKLFIDGRGDINLENNGYHSDFFWLFNSDFPVKNVLCQYHSESEKKSLDEYGINTTSGHANNNSENEVKIKKIHISNTSNNPQESKQIKAMLASYEAIRTFWSIFFKTHNVKVNMIWHRFDNHHMGVADAIKDVGGISVYWPLSFDGHRQIGANSDVDVAFCFSQYSADLEKQTNSKSSYNIITGYPRDYSGPLLKKEAKKLREKLIDNGAKKIVFVIDENSVDDSRWH</sequence>
<dbReference type="AlphaFoldDB" id="A0A382M156"/>